<protein>
    <submittedName>
        <fullName evidence="1">Uncharacterized protein</fullName>
    </submittedName>
</protein>
<evidence type="ECO:0000313" key="1">
    <source>
        <dbReference type="EMBL" id="KAJ0016718.1"/>
    </source>
</evidence>
<evidence type="ECO:0000313" key="2">
    <source>
        <dbReference type="Proteomes" id="UP001163603"/>
    </source>
</evidence>
<sequence>MEIISCFVGMYIFGCSTPSLKRREIRAYNRAALKFNENDAVTKFSPSLYEEEMTVDTGTMVNENLDLNLGIAPSHLLEDCYGVWEPSYL</sequence>
<organism evidence="1 2">
    <name type="scientific">Pistacia integerrima</name>
    <dbReference type="NCBI Taxonomy" id="434235"/>
    <lineage>
        <taxon>Eukaryota</taxon>
        <taxon>Viridiplantae</taxon>
        <taxon>Streptophyta</taxon>
        <taxon>Embryophyta</taxon>
        <taxon>Tracheophyta</taxon>
        <taxon>Spermatophyta</taxon>
        <taxon>Magnoliopsida</taxon>
        <taxon>eudicotyledons</taxon>
        <taxon>Gunneridae</taxon>
        <taxon>Pentapetalae</taxon>
        <taxon>rosids</taxon>
        <taxon>malvids</taxon>
        <taxon>Sapindales</taxon>
        <taxon>Anacardiaceae</taxon>
        <taxon>Pistacia</taxon>
    </lineage>
</organism>
<gene>
    <name evidence="1" type="ORF">Pint_11617</name>
</gene>
<dbReference type="EMBL" id="CM047747">
    <property type="protein sequence ID" value="KAJ0016718.1"/>
    <property type="molecule type" value="Genomic_DNA"/>
</dbReference>
<keyword evidence="2" id="KW-1185">Reference proteome</keyword>
<reference evidence="2" key="1">
    <citation type="journal article" date="2023" name="G3 (Bethesda)">
        <title>Genome assembly and association tests identify interacting loci associated with vigor, precocity, and sex in interspecific pistachio rootstocks.</title>
        <authorList>
            <person name="Palmer W."/>
            <person name="Jacygrad E."/>
            <person name="Sagayaradj S."/>
            <person name="Cavanaugh K."/>
            <person name="Han R."/>
            <person name="Bertier L."/>
            <person name="Beede B."/>
            <person name="Kafkas S."/>
            <person name="Golino D."/>
            <person name="Preece J."/>
            <person name="Michelmore R."/>
        </authorList>
    </citation>
    <scope>NUCLEOTIDE SEQUENCE [LARGE SCALE GENOMIC DNA]</scope>
</reference>
<name>A0ACC0XGI8_9ROSI</name>
<accession>A0ACC0XGI8</accession>
<comment type="caution">
    <text evidence="1">The sequence shown here is derived from an EMBL/GenBank/DDBJ whole genome shotgun (WGS) entry which is preliminary data.</text>
</comment>
<dbReference type="Proteomes" id="UP001163603">
    <property type="component" value="Chromosome 12"/>
</dbReference>
<proteinExistence type="predicted"/>